<evidence type="ECO:0000313" key="7">
    <source>
        <dbReference type="Proteomes" id="UP000095283"/>
    </source>
</evidence>
<dbReference type="GO" id="GO:0005886">
    <property type="term" value="C:plasma membrane"/>
    <property type="evidence" value="ECO:0007669"/>
    <property type="project" value="TreeGrafter"/>
</dbReference>
<evidence type="ECO:0000313" key="8">
    <source>
        <dbReference type="WBParaSite" id="Hba_13958"/>
    </source>
</evidence>
<dbReference type="PANTHER" id="PTHR11453:SF47">
    <property type="entry name" value="ANION EXCHANGE PROTEIN"/>
    <property type="match status" value="1"/>
</dbReference>
<dbReference type="GO" id="GO:0005452">
    <property type="term" value="F:solute:inorganic anion antiporter activity"/>
    <property type="evidence" value="ECO:0007669"/>
    <property type="project" value="InterPro"/>
</dbReference>
<dbReference type="Proteomes" id="UP000095283">
    <property type="component" value="Unplaced"/>
</dbReference>
<name>A0A1I7X990_HETBA</name>
<keyword evidence="4 5" id="KW-0472">Membrane</keyword>
<dbReference type="WBParaSite" id="Hba_13958">
    <property type="protein sequence ID" value="Hba_13958"/>
    <property type="gene ID" value="Hba_13958"/>
</dbReference>
<feature type="domain" description="Bicarbonate transporter-like transmembrane" evidence="6">
    <location>
        <begin position="95"/>
        <end position="157"/>
    </location>
</feature>
<reference evidence="8" key="1">
    <citation type="submission" date="2016-11" db="UniProtKB">
        <authorList>
            <consortium name="WormBaseParasite"/>
        </authorList>
    </citation>
    <scope>IDENTIFICATION</scope>
</reference>
<dbReference type="PANTHER" id="PTHR11453">
    <property type="entry name" value="ANION EXCHANGE PROTEIN"/>
    <property type="match status" value="1"/>
</dbReference>
<evidence type="ECO:0000256" key="2">
    <source>
        <dbReference type="ARBA" id="ARBA00022692"/>
    </source>
</evidence>
<keyword evidence="7" id="KW-1185">Reference proteome</keyword>
<evidence type="ECO:0000256" key="3">
    <source>
        <dbReference type="ARBA" id="ARBA00022989"/>
    </source>
</evidence>
<organism evidence="7 8">
    <name type="scientific">Heterorhabditis bacteriophora</name>
    <name type="common">Entomopathogenic nematode worm</name>
    <dbReference type="NCBI Taxonomy" id="37862"/>
    <lineage>
        <taxon>Eukaryota</taxon>
        <taxon>Metazoa</taxon>
        <taxon>Ecdysozoa</taxon>
        <taxon>Nematoda</taxon>
        <taxon>Chromadorea</taxon>
        <taxon>Rhabditida</taxon>
        <taxon>Rhabditina</taxon>
        <taxon>Rhabditomorpha</taxon>
        <taxon>Strongyloidea</taxon>
        <taxon>Heterorhabditidae</taxon>
        <taxon>Heterorhabditis</taxon>
    </lineage>
</organism>
<proteinExistence type="predicted"/>
<dbReference type="InterPro" id="IPR011531">
    <property type="entry name" value="HCO3_transpt-like_TM_dom"/>
</dbReference>
<protein>
    <submittedName>
        <fullName evidence="8">Transmembrane protein</fullName>
    </submittedName>
</protein>
<keyword evidence="2 5" id="KW-0812">Transmembrane</keyword>
<dbReference type="InterPro" id="IPR003020">
    <property type="entry name" value="HCO3_transpt_euk"/>
</dbReference>
<dbReference type="AlphaFoldDB" id="A0A1I7X990"/>
<feature type="transmembrane region" description="Helical" evidence="5">
    <location>
        <begin position="127"/>
        <end position="149"/>
    </location>
</feature>
<evidence type="ECO:0000256" key="1">
    <source>
        <dbReference type="ARBA" id="ARBA00004141"/>
    </source>
</evidence>
<evidence type="ECO:0000256" key="4">
    <source>
        <dbReference type="ARBA" id="ARBA00023136"/>
    </source>
</evidence>
<evidence type="ECO:0000256" key="5">
    <source>
        <dbReference type="SAM" id="Phobius"/>
    </source>
</evidence>
<dbReference type="GO" id="GO:0051453">
    <property type="term" value="P:regulation of intracellular pH"/>
    <property type="evidence" value="ECO:0007669"/>
    <property type="project" value="TreeGrafter"/>
</dbReference>
<dbReference type="Pfam" id="PF00955">
    <property type="entry name" value="HCO3_cotransp"/>
    <property type="match status" value="1"/>
</dbReference>
<comment type="subcellular location">
    <subcellularLocation>
        <location evidence="1">Membrane</location>
        <topology evidence="1">Multi-pass membrane protein</topology>
    </subcellularLocation>
</comment>
<keyword evidence="3 5" id="KW-1133">Transmembrane helix</keyword>
<accession>A0A1I7X990</accession>
<dbReference type="GO" id="GO:0015701">
    <property type="term" value="P:bicarbonate transport"/>
    <property type="evidence" value="ECO:0007669"/>
    <property type="project" value="TreeGrafter"/>
</dbReference>
<feature type="transmembrane region" description="Helical" evidence="5">
    <location>
        <begin position="103"/>
        <end position="120"/>
    </location>
</feature>
<sequence>MCAAAVQSLAHCSALTVKEKKAPGERDVPSSDIVKSTNSLFLVIFKCVVEVKYVTKITKQDQWHSFETHVRPFERPRCFIARIDESCALKTECALDNVTVNRIHLFTFIQILLLILVYTVKHFKESAVAFPFVLMLFILFRQTALRWIFTEKELETVTIPFVPAVKVVKYGLLHPQPFSVPRIRNPSLASFDDWPWMITEGSR</sequence>
<evidence type="ECO:0000259" key="6">
    <source>
        <dbReference type="Pfam" id="PF00955"/>
    </source>
</evidence>
<dbReference type="GO" id="GO:0006820">
    <property type="term" value="P:monoatomic anion transport"/>
    <property type="evidence" value="ECO:0007669"/>
    <property type="project" value="InterPro"/>
</dbReference>